<feature type="signal peptide" evidence="11">
    <location>
        <begin position="1"/>
        <end position="22"/>
    </location>
</feature>
<keyword evidence="7 11" id="KW-0378">Hydrolase</keyword>
<keyword evidence="14" id="KW-1185">Reference proteome</keyword>
<dbReference type="InterPro" id="IPR000070">
    <property type="entry name" value="Pectinesterase_cat"/>
</dbReference>
<dbReference type="InterPro" id="IPR033131">
    <property type="entry name" value="Pectinesterase_Asp_AS"/>
</dbReference>
<dbReference type="PANTHER" id="PTHR31321:SF127">
    <property type="entry name" value="PECTINESTERASE"/>
    <property type="match status" value="1"/>
</dbReference>
<sequence length="338" mass="35924">MRFNALLRTVCAPILLAAVASAAVRNTPPAGAKVVRRGTTTSGEYSTVAAAVAALPNDSSAQTIFVYGGTYPEQVYITRKGKLSILGQTSDTNSYSANTVTITASIPASQAGSNDASGTLRIHTDDFSLYNVNVVNGYGQGGQAIALSSYGSRSGFYACQFKGYQDTLLDNDGTHVYFKSYIEGATDFIFGRRGRAYFGGNTLAIAGAGYITAHGRESNDNSVYIFNKNKVVLKSGVSSSTNFYLGRPWAAYAKVIFLNTEIAANINTALWKDWNTGDPRTSNVLFADYNTFGSGISGRTISRPSFATLLSASQANTYTIAAAVGSDYTSWVDSSYVV</sequence>
<evidence type="ECO:0000256" key="5">
    <source>
        <dbReference type="ARBA" id="ARBA00022525"/>
    </source>
</evidence>
<dbReference type="Proteomes" id="UP000305067">
    <property type="component" value="Unassembled WGS sequence"/>
</dbReference>
<evidence type="ECO:0000256" key="4">
    <source>
        <dbReference type="ARBA" id="ARBA00013229"/>
    </source>
</evidence>
<dbReference type="PROSITE" id="PS00503">
    <property type="entry name" value="PECTINESTERASE_2"/>
    <property type="match status" value="1"/>
</dbReference>
<evidence type="ECO:0000256" key="9">
    <source>
        <dbReference type="ARBA" id="ARBA00047928"/>
    </source>
</evidence>
<evidence type="ECO:0000256" key="6">
    <source>
        <dbReference type="ARBA" id="ARBA00022729"/>
    </source>
</evidence>
<comment type="catalytic activity">
    <reaction evidence="9 11">
        <text>[(1-&gt;4)-alpha-D-galacturonosyl methyl ester](n) + n H2O = [(1-&gt;4)-alpha-D-galacturonosyl](n) + n methanol + n H(+)</text>
        <dbReference type="Rhea" id="RHEA:22380"/>
        <dbReference type="Rhea" id="RHEA-COMP:14570"/>
        <dbReference type="Rhea" id="RHEA-COMP:14573"/>
        <dbReference type="ChEBI" id="CHEBI:15377"/>
        <dbReference type="ChEBI" id="CHEBI:15378"/>
        <dbReference type="ChEBI" id="CHEBI:17790"/>
        <dbReference type="ChEBI" id="CHEBI:140522"/>
        <dbReference type="ChEBI" id="CHEBI:140523"/>
        <dbReference type="EC" id="3.1.1.11"/>
    </reaction>
</comment>
<evidence type="ECO:0000256" key="1">
    <source>
        <dbReference type="ARBA" id="ARBA00004613"/>
    </source>
</evidence>
<evidence type="ECO:0000256" key="3">
    <source>
        <dbReference type="ARBA" id="ARBA00008891"/>
    </source>
</evidence>
<evidence type="ECO:0000259" key="12">
    <source>
        <dbReference type="Pfam" id="PF01095"/>
    </source>
</evidence>
<feature type="chain" id="PRO_5023019494" description="Pectinesterase" evidence="11">
    <location>
        <begin position="23"/>
        <end position="338"/>
    </location>
</feature>
<dbReference type="UniPathway" id="UPA00545">
    <property type="reaction ID" value="UER00823"/>
</dbReference>
<dbReference type="GO" id="GO:0042545">
    <property type="term" value="P:cell wall modification"/>
    <property type="evidence" value="ECO:0007669"/>
    <property type="project" value="UniProtKB-UniRule"/>
</dbReference>
<dbReference type="EC" id="3.1.1.11" evidence="4 11"/>
<accession>A0A5C3QMP3</accession>
<dbReference type="STRING" id="1884261.A0A5C3QMP3"/>
<feature type="active site" evidence="10">
    <location>
        <position position="187"/>
    </location>
</feature>
<comment type="pathway">
    <text evidence="2 11">Glycan metabolism; pectin degradation; 2-dehydro-3-deoxy-D-gluconate from pectin: step 1/5.</text>
</comment>
<dbReference type="Pfam" id="PF01095">
    <property type="entry name" value="Pectinesterase"/>
    <property type="match status" value="1"/>
</dbReference>
<organism evidence="13 14">
    <name type="scientific">Pterulicium gracile</name>
    <dbReference type="NCBI Taxonomy" id="1884261"/>
    <lineage>
        <taxon>Eukaryota</taxon>
        <taxon>Fungi</taxon>
        <taxon>Dikarya</taxon>
        <taxon>Basidiomycota</taxon>
        <taxon>Agaricomycotina</taxon>
        <taxon>Agaricomycetes</taxon>
        <taxon>Agaricomycetidae</taxon>
        <taxon>Agaricales</taxon>
        <taxon>Pleurotineae</taxon>
        <taxon>Pterulaceae</taxon>
        <taxon>Pterulicium</taxon>
    </lineage>
</organism>
<evidence type="ECO:0000256" key="11">
    <source>
        <dbReference type="RuleBase" id="RU000589"/>
    </source>
</evidence>
<evidence type="ECO:0000313" key="13">
    <source>
        <dbReference type="EMBL" id="TFL01751.1"/>
    </source>
</evidence>
<proteinExistence type="inferred from homology"/>
<keyword evidence="8 11" id="KW-0063">Aspartyl esterase</keyword>
<dbReference type="OrthoDB" id="2019149at2759"/>
<comment type="subcellular location">
    <subcellularLocation>
        <location evidence="1 11">Secreted</location>
    </subcellularLocation>
</comment>
<dbReference type="FunFam" id="2.160.20.10:FF:000014">
    <property type="entry name" value="Pectinesterase"/>
    <property type="match status" value="1"/>
</dbReference>
<dbReference type="GO" id="GO:0005576">
    <property type="term" value="C:extracellular region"/>
    <property type="evidence" value="ECO:0007669"/>
    <property type="project" value="UniProtKB-SubCell"/>
</dbReference>
<dbReference type="GO" id="GO:0030599">
    <property type="term" value="F:pectinesterase activity"/>
    <property type="evidence" value="ECO:0007669"/>
    <property type="project" value="UniProtKB-UniRule"/>
</dbReference>
<feature type="domain" description="Pectinesterase catalytic" evidence="12">
    <location>
        <begin position="41"/>
        <end position="324"/>
    </location>
</feature>
<name>A0A5C3QMP3_9AGAR</name>
<evidence type="ECO:0000313" key="14">
    <source>
        <dbReference type="Proteomes" id="UP000305067"/>
    </source>
</evidence>
<dbReference type="Gene3D" id="2.160.20.10">
    <property type="entry name" value="Single-stranded right-handed beta-helix, Pectin lyase-like"/>
    <property type="match status" value="1"/>
</dbReference>
<dbReference type="SUPFAM" id="SSF51126">
    <property type="entry name" value="Pectin lyase-like"/>
    <property type="match status" value="1"/>
</dbReference>
<evidence type="ECO:0000256" key="7">
    <source>
        <dbReference type="ARBA" id="ARBA00022801"/>
    </source>
</evidence>
<dbReference type="AlphaFoldDB" id="A0A5C3QMP3"/>
<reference evidence="13 14" key="1">
    <citation type="journal article" date="2019" name="Nat. Ecol. Evol.">
        <title>Megaphylogeny resolves global patterns of mushroom evolution.</title>
        <authorList>
            <person name="Varga T."/>
            <person name="Krizsan K."/>
            <person name="Foldi C."/>
            <person name="Dima B."/>
            <person name="Sanchez-Garcia M."/>
            <person name="Sanchez-Ramirez S."/>
            <person name="Szollosi G.J."/>
            <person name="Szarkandi J.G."/>
            <person name="Papp V."/>
            <person name="Albert L."/>
            <person name="Andreopoulos W."/>
            <person name="Angelini C."/>
            <person name="Antonin V."/>
            <person name="Barry K.W."/>
            <person name="Bougher N.L."/>
            <person name="Buchanan P."/>
            <person name="Buyck B."/>
            <person name="Bense V."/>
            <person name="Catcheside P."/>
            <person name="Chovatia M."/>
            <person name="Cooper J."/>
            <person name="Damon W."/>
            <person name="Desjardin D."/>
            <person name="Finy P."/>
            <person name="Geml J."/>
            <person name="Haridas S."/>
            <person name="Hughes K."/>
            <person name="Justo A."/>
            <person name="Karasinski D."/>
            <person name="Kautmanova I."/>
            <person name="Kiss B."/>
            <person name="Kocsube S."/>
            <person name="Kotiranta H."/>
            <person name="LaButti K.M."/>
            <person name="Lechner B.E."/>
            <person name="Liimatainen K."/>
            <person name="Lipzen A."/>
            <person name="Lukacs Z."/>
            <person name="Mihaltcheva S."/>
            <person name="Morgado L.N."/>
            <person name="Niskanen T."/>
            <person name="Noordeloos M.E."/>
            <person name="Ohm R.A."/>
            <person name="Ortiz-Santana B."/>
            <person name="Ovrebo C."/>
            <person name="Racz N."/>
            <person name="Riley R."/>
            <person name="Savchenko A."/>
            <person name="Shiryaev A."/>
            <person name="Soop K."/>
            <person name="Spirin V."/>
            <person name="Szebenyi C."/>
            <person name="Tomsovsky M."/>
            <person name="Tulloss R.E."/>
            <person name="Uehling J."/>
            <person name="Grigoriev I.V."/>
            <person name="Vagvolgyi C."/>
            <person name="Papp T."/>
            <person name="Martin F.M."/>
            <person name="Miettinen O."/>
            <person name="Hibbett D.S."/>
            <person name="Nagy L.G."/>
        </authorList>
    </citation>
    <scope>NUCLEOTIDE SEQUENCE [LARGE SCALE GENOMIC DNA]</scope>
    <source>
        <strain evidence="13 14">CBS 309.79</strain>
    </source>
</reference>
<dbReference type="InterPro" id="IPR012334">
    <property type="entry name" value="Pectin_lyas_fold"/>
</dbReference>
<comment type="function">
    <text evidence="11">Involved in maceration and soft-rotting of plant tissue.</text>
</comment>
<evidence type="ECO:0000256" key="10">
    <source>
        <dbReference type="PROSITE-ProRule" id="PRU10040"/>
    </source>
</evidence>
<dbReference type="PANTHER" id="PTHR31321">
    <property type="entry name" value="ACYL-COA THIOESTER HYDROLASE YBHC-RELATED"/>
    <property type="match status" value="1"/>
</dbReference>
<protein>
    <recommendedName>
        <fullName evidence="4 11">Pectinesterase</fullName>
        <ecNumber evidence="4 11">3.1.1.11</ecNumber>
    </recommendedName>
</protein>
<comment type="similarity">
    <text evidence="3">Belongs to the pectinesterase family.</text>
</comment>
<keyword evidence="11" id="KW-0961">Cell wall biogenesis/degradation</keyword>
<keyword evidence="5 11" id="KW-0964">Secreted</keyword>
<evidence type="ECO:0000256" key="8">
    <source>
        <dbReference type="ARBA" id="ARBA00023085"/>
    </source>
</evidence>
<dbReference type="GO" id="GO:0045490">
    <property type="term" value="P:pectin catabolic process"/>
    <property type="evidence" value="ECO:0007669"/>
    <property type="project" value="UniProtKB-UniRule"/>
</dbReference>
<dbReference type="EMBL" id="ML178824">
    <property type="protein sequence ID" value="TFL01751.1"/>
    <property type="molecule type" value="Genomic_DNA"/>
</dbReference>
<evidence type="ECO:0000256" key="2">
    <source>
        <dbReference type="ARBA" id="ARBA00005184"/>
    </source>
</evidence>
<keyword evidence="6 11" id="KW-0732">Signal</keyword>
<dbReference type="InterPro" id="IPR011050">
    <property type="entry name" value="Pectin_lyase_fold/virulence"/>
</dbReference>
<gene>
    <name evidence="13" type="ORF">BDV98DRAFT_548452</name>
</gene>